<evidence type="ECO:0000313" key="1">
    <source>
        <dbReference type="EMBL" id="CBW75607.1"/>
    </source>
</evidence>
<dbReference type="Proteomes" id="UP000007437">
    <property type="component" value="Chromosome"/>
</dbReference>
<gene>
    <name evidence="1" type="ordered locus">RBRH_00181</name>
</gene>
<dbReference type="EMBL" id="FR687359">
    <property type="protein sequence ID" value="CBW75607.1"/>
    <property type="molecule type" value="Genomic_DNA"/>
</dbReference>
<reference evidence="1 2" key="1">
    <citation type="journal article" date="2011" name="J. Bacteriol.">
        <title>Complete genome sequence of Burkholderia rhizoxinica, an endosymbiont of Rhizopus microsporus.</title>
        <authorList>
            <person name="Lackner G."/>
            <person name="Moebius N."/>
            <person name="Partida-Martinez L."/>
            <person name="Hertweck C."/>
        </authorList>
    </citation>
    <scope>NUCLEOTIDE SEQUENCE [LARGE SCALE GENOMIC DNA]</scope>
    <source>
        <strain evidence="2">DSM 19002 / CIP 109453 / HKI 454</strain>
    </source>
</reference>
<dbReference type="HOGENOM" id="CLU_2895428_0_0_4"/>
<dbReference type="AlphaFoldDB" id="E5ASM5"/>
<protein>
    <submittedName>
        <fullName evidence="1">Uncharacterized protein</fullName>
    </submittedName>
</protein>
<name>E5ASM5_MYCRK</name>
<accession>E5ASM5</accession>
<dbReference type="KEGG" id="brh:RBRH_00181"/>
<proteinExistence type="predicted"/>
<sequence length="62" mass="6847">MNIDLPAGNARARARERQGRCALRGAFFVLRCGFCDRKPTRIGAGVRHRPTAAPRLARIVAM</sequence>
<evidence type="ECO:0000313" key="2">
    <source>
        <dbReference type="Proteomes" id="UP000007437"/>
    </source>
</evidence>
<dbReference type="STRING" id="882378.RBRH_00181"/>
<organism evidence="1 2">
    <name type="scientific">Mycetohabitans rhizoxinica (strain DSM 19002 / CIP 109453 / HKI 454)</name>
    <name type="common">Paraburkholderia rhizoxinica</name>
    <dbReference type="NCBI Taxonomy" id="882378"/>
    <lineage>
        <taxon>Bacteria</taxon>
        <taxon>Pseudomonadati</taxon>
        <taxon>Pseudomonadota</taxon>
        <taxon>Betaproteobacteria</taxon>
        <taxon>Burkholderiales</taxon>
        <taxon>Burkholderiaceae</taxon>
        <taxon>Mycetohabitans</taxon>
    </lineage>
</organism>